<keyword evidence="2" id="KW-1185">Reference proteome</keyword>
<proteinExistence type="predicted"/>
<accession>A0A8S1YPD1</accession>
<evidence type="ECO:0000313" key="1">
    <source>
        <dbReference type="EMBL" id="CAD8213402.1"/>
    </source>
</evidence>
<evidence type="ECO:0000313" key="2">
    <source>
        <dbReference type="Proteomes" id="UP000689195"/>
    </source>
</evidence>
<sequence>MFKTIFFQELGSLINCFNFNNCEKQLLAPINLFCFQEEFITAFNAHSIDNEKQQFKKSNILIEDLIFGYIFKDLKKYNNFNFPVLVQEYFYFIFQILRICGSIYLDGNLAETLELLFSLLIINNICTKEKEDAFTQNKILLIFLNLFISWIFKISYSKLGTYLDVVHSNVVSKQQIMKLNSIFIQNTLEGFKNYLNQYTQLSNQDQLALINQ</sequence>
<protein>
    <submittedName>
        <fullName evidence="1">Uncharacterized protein</fullName>
    </submittedName>
</protein>
<dbReference type="AlphaFoldDB" id="A0A8S1YPD1"/>
<organism evidence="1 2">
    <name type="scientific">Paramecium pentaurelia</name>
    <dbReference type="NCBI Taxonomy" id="43138"/>
    <lineage>
        <taxon>Eukaryota</taxon>
        <taxon>Sar</taxon>
        <taxon>Alveolata</taxon>
        <taxon>Ciliophora</taxon>
        <taxon>Intramacronucleata</taxon>
        <taxon>Oligohymenophorea</taxon>
        <taxon>Peniculida</taxon>
        <taxon>Parameciidae</taxon>
        <taxon>Paramecium</taxon>
    </lineage>
</organism>
<comment type="caution">
    <text evidence="1">The sequence shown here is derived from an EMBL/GenBank/DDBJ whole genome shotgun (WGS) entry which is preliminary data.</text>
</comment>
<name>A0A8S1YPD1_9CILI</name>
<reference evidence="1" key="1">
    <citation type="submission" date="2021-01" db="EMBL/GenBank/DDBJ databases">
        <authorList>
            <consortium name="Genoscope - CEA"/>
            <person name="William W."/>
        </authorList>
    </citation>
    <scope>NUCLEOTIDE SEQUENCE</scope>
</reference>
<gene>
    <name evidence="1" type="ORF">PPENT_87.1.T1780013</name>
</gene>
<dbReference type="Proteomes" id="UP000689195">
    <property type="component" value="Unassembled WGS sequence"/>
</dbReference>
<dbReference type="EMBL" id="CAJJDO010000178">
    <property type="protein sequence ID" value="CAD8213402.1"/>
    <property type="molecule type" value="Genomic_DNA"/>
</dbReference>